<dbReference type="GeneID" id="40729095"/>
<dbReference type="KEGG" id="sgra:EX895_006200"/>
<comment type="caution">
    <text evidence="5">The sequence shown here is derived from an EMBL/GenBank/DDBJ whole genome shotgun (WGS) entry which is preliminary data.</text>
</comment>
<feature type="domain" description="RRM" evidence="4">
    <location>
        <begin position="79"/>
        <end position="156"/>
    </location>
</feature>
<organism evidence="5 6">
    <name type="scientific">Sporisorium graminicola</name>
    <dbReference type="NCBI Taxonomy" id="280036"/>
    <lineage>
        <taxon>Eukaryota</taxon>
        <taxon>Fungi</taxon>
        <taxon>Dikarya</taxon>
        <taxon>Basidiomycota</taxon>
        <taxon>Ustilaginomycotina</taxon>
        <taxon>Ustilaginomycetes</taxon>
        <taxon>Ustilaginales</taxon>
        <taxon>Ustilaginaceae</taxon>
        <taxon>Sporisorium</taxon>
    </lineage>
</organism>
<dbReference type="InterPro" id="IPR051229">
    <property type="entry name" value="ALYREF_mRNA_export"/>
</dbReference>
<dbReference type="CDD" id="cd12418">
    <property type="entry name" value="RRM_Aly_REF_like"/>
    <property type="match status" value="1"/>
</dbReference>
<dbReference type="EMBL" id="SRRM01000021">
    <property type="protein sequence ID" value="TKY85120.1"/>
    <property type="molecule type" value="Genomic_DNA"/>
</dbReference>
<dbReference type="GO" id="GO:0005634">
    <property type="term" value="C:nucleus"/>
    <property type="evidence" value="ECO:0007669"/>
    <property type="project" value="TreeGrafter"/>
</dbReference>
<accession>A0A4U7KLM4</accession>
<feature type="compositionally biased region" description="Low complexity" evidence="3">
    <location>
        <begin position="9"/>
        <end position="40"/>
    </location>
</feature>
<keyword evidence="6" id="KW-1185">Reference proteome</keyword>
<reference evidence="5 6" key="1">
    <citation type="submission" date="2019-05" db="EMBL/GenBank/DDBJ databases">
        <title>Sporisorium graminicola CBS 10092 draft sequencing and annotation.</title>
        <authorList>
            <person name="Solano-Gonzalez S."/>
            <person name="Caddick M.X."/>
            <person name="Darby A."/>
        </authorList>
    </citation>
    <scope>NUCLEOTIDE SEQUENCE [LARGE SCALE GENOMIC DNA]</scope>
    <source>
        <strain evidence="5 6">CBS 10092</strain>
    </source>
</reference>
<dbReference type="PANTHER" id="PTHR19965:SF82">
    <property type="entry name" value="THO COMPLEX SUBUNIT 4"/>
    <property type="match status" value="1"/>
</dbReference>
<feature type="compositionally biased region" description="Polar residues" evidence="3">
    <location>
        <begin position="181"/>
        <end position="195"/>
    </location>
</feature>
<dbReference type="OrthoDB" id="5382468at2759"/>
<proteinExistence type="predicted"/>
<dbReference type="InterPro" id="IPR012677">
    <property type="entry name" value="Nucleotide-bd_a/b_plait_sf"/>
</dbReference>
<evidence type="ECO:0000313" key="5">
    <source>
        <dbReference type="EMBL" id="TKY85120.1"/>
    </source>
</evidence>
<dbReference type="Pfam" id="PF13865">
    <property type="entry name" value="FoP_duplication"/>
    <property type="match status" value="1"/>
</dbReference>
<dbReference type="InterPro" id="IPR000504">
    <property type="entry name" value="RRM_dom"/>
</dbReference>
<sequence length="282" mass="30371">MDRLDQPLSSSTSRTSGAASRNSPYNRSSRSTSTADSAGSWKHDRDQNDAGSRRGPRVGRAPMFFPQDKSEVNEVKPTGKLTIENLHWDVSEQDLEDLFGSIGPVTKAYIKYDRSDRSTGVAVVVFDNPNHAMQAKNEFDGAKAKGQVISITQEMRADRPKGGPGSQRSLLSRFDLSSRLKNGTQADGADGTSSFADRLGPVRNGGRGVQRENNRTAGGQQPARSRNAAPAKREKRKPVTAADLDAELEAFMNAPSSSTDSRAAGETQPIQATSTANDVEMS</sequence>
<gene>
    <name evidence="5" type="ORF">EX895_006200</name>
</gene>
<feature type="compositionally biased region" description="Low complexity" evidence="3">
    <location>
        <begin position="168"/>
        <end position="180"/>
    </location>
</feature>
<dbReference type="PROSITE" id="PS50102">
    <property type="entry name" value="RRM"/>
    <property type="match status" value="1"/>
</dbReference>
<evidence type="ECO:0000256" key="3">
    <source>
        <dbReference type="SAM" id="MobiDB-lite"/>
    </source>
</evidence>
<feature type="compositionally biased region" description="Polar residues" evidence="3">
    <location>
        <begin position="268"/>
        <end position="282"/>
    </location>
</feature>
<feature type="region of interest" description="Disordered" evidence="3">
    <location>
        <begin position="1"/>
        <end position="75"/>
    </location>
</feature>
<dbReference type="AlphaFoldDB" id="A0A4U7KLM4"/>
<feature type="region of interest" description="Disordered" evidence="3">
    <location>
        <begin position="154"/>
        <end position="282"/>
    </location>
</feature>
<dbReference type="Pfam" id="PF00076">
    <property type="entry name" value="RRM_1"/>
    <property type="match status" value="1"/>
</dbReference>
<feature type="compositionally biased region" description="Basic and acidic residues" evidence="3">
    <location>
        <begin position="41"/>
        <end position="52"/>
    </location>
</feature>
<evidence type="ECO:0000256" key="1">
    <source>
        <dbReference type="ARBA" id="ARBA00022884"/>
    </source>
</evidence>
<keyword evidence="1 2" id="KW-0694">RNA-binding</keyword>
<dbReference type="InterPro" id="IPR025715">
    <property type="entry name" value="FoP_C"/>
</dbReference>
<dbReference type="SMART" id="SM01218">
    <property type="entry name" value="FoP_duplication"/>
    <property type="match status" value="1"/>
</dbReference>
<dbReference type="RefSeq" id="XP_029737105.1">
    <property type="nucleotide sequence ID" value="XM_029886792.1"/>
</dbReference>
<evidence type="ECO:0000313" key="6">
    <source>
        <dbReference type="Proteomes" id="UP000306050"/>
    </source>
</evidence>
<dbReference type="SUPFAM" id="SSF54928">
    <property type="entry name" value="RNA-binding domain, RBD"/>
    <property type="match status" value="1"/>
</dbReference>
<dbReference type="GO" id="GO:0003729">
    <property type="term" value="F:mRNA binding"/>
    <property type="evidence" value="ECO:0007669"/>
    <property type="project" value="TreeGrafter"/>
</dbReference>
<protein>
    <recommendedName>
        <fullName evidence="4">RRM domain-containing protein</fullName>
    </recommendedName>
</protein>
<evidence type="ECO:0000256" key="2">
    <source>
        <dbReference type="PROSITE-ProRule" id="PRU00176"/>
    </source>
</evidence>
<dbReference type="PANTHER" id="PTHR19965">
    <property type="entry name" value="RNA AND EXPORT FACTOR BINDING PROTEIN"/>
    <property type="match status" value="1"/>
</dbReference>
<dbReference type="SMART" id="SM00360">
    <property type="entry name" value="RRM"/>
    <property type="match status" value="1"/>
</dbReference>
<dbReference type="Proteomes" id="UP000306050">
    <property type="component" value="Chromosome SGRAM_8"/>
</dbReference>
<name>A0A4U7KLM4_9BASI</name>
<dbReference type="Gene3D" id="3.30.70.330">
    <property type="match status" value="1"/>
</dbReference>
<evidence type="ECO:0000259" key="4">
    <source>
        <dbReference type="PROSITE" id="PS50102"/>
    </source>
</evidence>
<feature type="compositionally biased region" description="Polar residues" evidence="3">
    <location>
        <begin position="215"/>
        <end position="224"/>
    </location>
</feature>
<dbReference type="InterPro" id="IPR035979">
    <property type="entry name" value="RBD_domain_sf"/>
</dbReference>